<dbReference type="Proteomes" id="UP000727506">
    <property type="component" value="Unassembled WGS sequence"/>
</dbReference>
<dbReference type="Gene3D" id="3.40.109.40">
    <property type="match status" value="1"/>
</dbReference>
<sequence>MPRMYNPVIEVPCALDATDDLAQEVFRALETDASTDLGSRVAPMLDACTAAADAKGVYKLYNPAICSLPPEYTEPAIKLVGTMIVLHGRTAYEKLDKAKHCALLAVTLGIDEEALRKELVRNSDDKSVFEACLDAMIRRCANIVGNRITEGAMARDLYTDDLLALGDDGFPEHQTSDILFYTKAEDKLGIALVEDETGTHVAPARSIVGMIALFDPSKGKKRSCALCHYREFCNIRAIGMTCHGRKRTFKDE</sequence>
<protein>
    <submittedName>
        <fullName evidence="1">Phage tail protein</fullName>
    </submittedName>
</protein>
<comment type="caution">
    <text evidence="1">The sequence shown here is derived from an EMBL/GenBank/DDBJ whole genome shotgun (WGS) entry which is preliminary data.</text>
</comment>
<accession>A0A943UTK8</accession>
<reference evidence="1" key="1">
    <citation type="submission" date="2021-02" db="EMBL/GenBank/DDBJ databases">
        <title>Infant gut strain persistence is associated with maternal origin, phylogeny, and functional potential including surface adhesion and iron acquisition.</title>
        <authorList>
            <person name="Lou Y.C."/>
        </authorList>
    </citation>
    <scope>NUCLEOTIDE SEQUENCE</scope>
    <source>
        <strain evidence="1">L2_039_000G1_dasL2_039_000G1_concoct_11</strain>
    </source>
</reference>
<dbReference type="AlphaFoldDB" id="A0A943UTK8"/>
<dbReference type="EMBL" id="JAGZSV010000101">
    <property type="protein sequence ID" value="MBS6941032.1"/>
    <property type="molecule type" value="Genomic_DNA"/>
</dbReference>
<gene>
    <name evidence="1" type="ORF">KH142_06070</name>
</gene>
<proteinExistence type="predicted"/>
<dbReference type="GO" id="GO:0008705">
    <property type="term" value="F:methionine synthase activity"/>
    <property type="evidence" value="ECO:0007669"/>
    <property type="project" value="InterPro"/>
</dbReference>
<evidence type="ECO:0000313" key="1">
    <source>
        <dbReference type="EMBL" id="MBS6941032.1"/>
    </source>
</evidence>
<evidence type="ECO:0000313" key="2">
    <source>
        <dbReference type="Proteomes" id="UP000727506"/>
    </source>
</evidence>
<name>A0A943UTK8_9ACTN</name>
<organism evidence="1 2">
    <name type="scientific">Slackia piriformis</name>
    <dbReference type="NCBI Taxonomy" id="626934"/>
    <lineage>
        <taxon>Bacteria</taxon>
        <taxon>Bacillati</taxon>
        <taxon>Actinomycetota</taxon>
        <taxon>Coriobacteriia</taxon>
        <taxon>Eggerthellales</taxon>
        <taxon>Eggerthellaceae</taxon>
        <taxon>Slackia</taxon>
    </lineage>
</organism>
<dbReference type="InterPro" id="IPR037010">
    <property type="entry name" value="VitB12-dep_Met_synth_activ_sf"/>
</dbReference>
<dbReference type="SUPFAM" id="SSF56507">
    <property type="entry name" value="Methionine synthase activation domain-like"/>
    <property type="match status" value="1"/>
</dbReference>